<keyword evidence="6 9" id="KW-1133">Transmembrane helix</keyword>
<protein>
    <submittedName>
        <fullName evidence="10">Uncharacterized protein</fullName>
    </submittedName>
</protein>
<evidence type="ECO:0000256" key="5">
    <source>
        <dbReference type="ARBA" id="ARBA00022970"/>
    </source>
</evidence>
<dbReference type="GO" id="GO:0140300">
    <property type="term" value="P:serine import into mitochondrion"/>
    <property type="evidence" value="ECO:0007669"/>
    <property type="project" value="TreeGrafter"/>
</dbReference>
<keyword evidence="5" id="KW-0029">Amino-acid transport</keyword>
<keyword evidence="8 9" id="KW-0472">Membrane</keyword>
<sequence>MINVFEIRIDCFGYKSTPAVVFWQWANQSFNALVNYTNRNAKSAMTTKDLLVAYTTAVGGALGVAVGMKQYFAKRQVSTLMQKMVPFVAVAVANAINIPLMRQKYEFLYLKNSEDR</sequence>
<dbReference type="GO" id="GO:0015075">
    <property type="term" value="F:monoatomic ion transmembrane transporter activity"/>
    <property type="evidence" value="ECO:0007669"/>
    <property type="project" value="InterPro"/>
</dbReference>
<dbReference type="PANTHER" id="PTHR11153:SF14">
    <property type="entry name" value="SIDEROFLEXIN-2"/>
    <property type="match status" value="1"/>
</dbReference>
<gene>
    <name evidence="10" type="ORF">CGOC_LOCUS3627</name>
</gene>
<comment type="similarity">
    <text evidence="2">Belongs to the sideroflexin family.</text>
</comment>
<evidence type="ECO:0000256" key="8">
    <source>
        <dbReference type="ARBA" id="ARBA00023136"/>
    </source>
</evidence>
<evidence type="ECO:0000256" key="3">
    <source>
        <dbReference type="ARBA" id="ARBA00022448"/>
    </source>
</evidence>
<dbReference type="InterPro" id="IPR004686">
    <property type="entry name" value="Mtc"/>
</dbReference>
<feature type="transmembrane region" description="Helical" evidence="9">
    <location>
        <begin position="51"/>
        <end position="72"/>
    </location>
</feature>
<evidence type="ECO:0000256" key="6">
    <source>
        <dbReference type="ARBA" id="ARBA00022989"/>
    </source>
</evidence>
<comment type="subcellular location">
    <subcellularLocation>
        <location evidence="1">Mitochondrion membrane</location>
        <topology evidence="1">Multi-pass membrane protein</topology>
    </subcellularLocation>
</comment>
<organism evidence="10 11">
    <name type="scientific">Cylicostephanus goldi</name>
    <name type="common">Nematode worm</name>
    <dbReference type="NCBI Taxonomy" id="71465"/>
    <lineage>
        <taxon>Eukaryota</taxon>
        <taxon>Metazoa</taxon>
        <taxon>Ecdysozoa</taxon>
        <taxon>Nematoda</taxon>
        <taxon>Chromadorea</taxon>
        <taxon>Rhabditida</taxon>
        <taxon>Rhabditina</taxon>
        <taxon>Rhabditomorpha</taxon>
        <taxon>Strongyloidea</taxon>
        <taxon>Strongylidae</taxon>
        <taxon>Cylicostephanus</taxon>
    </lineage>
</organism>
<evidence type="ECO:0000256" key="2">
    <source>
        <dbReference type="ARBA" id="ARBA00005974"/>
    </source>
</evidence>
<keyword evidence="4 9" id="KW-0812">Transmembrane</keyword>
<dbReference type="Proteomes" id="UP000271889">
    <property type="component" value="Unassembled WGS sequence"/>
</dbReference>
<keyword evidence="7" id="KW-0496">Mitochondrion</keyword>
<proteinExistence type="inferred from homology"/>
<name>A0A3P6RNN5_CYLGO</name>
<evidence type="ECO:0000256" key="9">
    <source>
        <dbReference type="SAM" id="Phobius"/>
    </source>
</evidence>
<evidence type="ECO:0000313" key="10">
    <source>
        <dbReference type="EMBL" id="VDK56370.1"/>
    </source>
</evidence>
<accession>A0A3P6RNN5</accession>
<keyword evidence="11" id="KW-1185">Reference proteome</keyword>
<evidence type="ECO:0000256" key="4">
    <source>
        <dbReference type="ARBA" id="ARBA00022692"/>
    </source>
</evidence>
<evidence type="ECO:0000313" key="11">
    <source>
        <dbReference type="Proteomes" id="UP000271889"/>
    </source>
</evidence>
<dbReference type="GO" id="GO:0005743">
    <property type="term" value="C:mitochondrial inner membrane"/>
    <property type="evidence" value="ECO:0007669"/>
    <property type="project" value="TreeGrafter"/>
</dbReference>
<evidence type="ECO:0000256" key="7">
    <source>
        <dbReference type="ARBA" id="ARBA00023128"/>
    </source>
</evidence>
<feature type="transmembrane region" description="Helical" evidence="9">
    <location>
        <begin position="84"/>
        <end position="101"/>
    </location>
</feature>
<dbReference type="PANTHER" id="PTHR11153">
    <property type="entry name" value="SIDEROFLEXIN"/>
    <property type="match status" value="1"/>
</dbReference>
<dbReference type="EMBL" id="UYRV01009263">
    <property type="protein sequence ID" value="VDK56370.1"/>
    <property type="molecule type" value="Genomic_DNA"/>
</dbReference>
<reference evidence="10 11" key="1">
    <citation type="submission" date="2018-11" db="EMBL/GenBank/DDBJ databases">
        <authorList>
            <consortium name="Pathogen Informatics"/>
        </authorList>
    </citation>
    <scope>NUCLEOTIDE SEQUENCE [LARGE SCALE GENOMIC DNA]</scope>
</reference>
<dbReference type="Pfam" id="PF03820">
    <property type="entry name" value="SFXNs"/>
    <property type="match status" value="1"/>
</dbReference>
<dbReference type="AlphaFoldDB" id="A0A3P6RNN5"/>
<dbReference type="OrthoDB" id="6608471at2759"/>
<evidence type="ECO:0000256" key="1">
    <source>
        <dbReference type="ARBA" id="ARBA00004225"/>
    </source>
</evidence>
<keyword evidence="3" id="KW-0813">Transport</keyword>